<sequence length="105" mass="10951">MSNVIRPDFGKTRRAEAPPDTRRAAEAICLYGEEAGYRVGLVADESEPQGPVLTVFVGALGSDEVEAVAVTPATPEGRTDADAIGLAILRTLEIVGRDAESGEPA</sequence>
<protein>
    <submittedName>
        <fullName evidence="1">Uncharacterized protein</fullName>
    </submittedName>
</protein>
<dbReference type="AlphaFoldDB" id="A0A2U8WGX2"/>
<accession>A0A2U8WGX2</accession>
<dbReference type="Proteomes" id="UP000245926">
    <property type="component" value="Chromosome"/>
</dbReference>
<evidence type="ECO:0000313" key="1">
    <source>
        <dbReference type="EMBL" id="AWN44798.1"/>
    </source>
</evidence>
<dbReference type="EMBL" id="CP029550">
    <property type="protein sequence ID" value="AWN44798.1"/>
    <property type="molecule type" value="Genomic_DNA"/>
</dbReference>
<name>A0A2U8WGX2_9HYPH</name>
<keyword evidence="2" id="KW-1185">Reference proteome</keyword>
<evidence type="ECO:0000313" key="2">
    <source>
        <dbReference type="Proteomes" id="UP000245926"/>
    </source>
</evidence>
<gene>
    <name evidence="1" type="ORF">DK389_25930</name>
</gene>
<dbReference type="RefSeq" id="WP_109896846.1">
    <property type="nucleotide sequence ID" value="NZ_CP029550.1"/>
</dbReference>
<dbReference type="OrthoDB" id="8002947at2"/>
<organism evidence="1 2">
    <name type="scientific">Methylobacterium durans</name>
    <dbReference type="NCBI Taxonomy" id="2202825"/>
    <lineage>
        <taxon>Bacteria</taxon>
        <taxon>Pseudomonadati</taxon>
        <taxon>Pseudomonadota</taxon>
        <taxon>Alphaproteobacteria</taxon>
        <taxon>Hyphomicrobiales</taxon>
        <taxon>Methylobacteriaceae</taxon>
        <taxon>Methylobacterium</taxon>
    </lineage>
</organism>
<dbReference type="KEGG" id="mets:DK389_25930"/>
<reference evidence="2" key="1">
    <citation type="submission" date="2018-05" db="EMBL/GenBank/DDBJ databases">
        <title>Complete Genome Sequence of Methylobacterium sp. 17SD2-17.</title>
        <authorList>
            <person name="Srinivasan S."/>
        </authorList>
    </citation>
    <scope>NUCLEOTIDE SEQUENCE [LARGE SCALE GENOMIC DNA]</scope>
    <source>
        <strain evidence="2">17SD2-17</strain>
    </source>
</reference>
<proteinExistence type="predicted"/>